<proteinExistence type="predicted"/>
<protein>
    <submittedName>
        <fullName evidence="2">Uncharacterized protein</fullName>
    </submittedName>
</protein>
<sequence>MFILHLIDHGGGRQRCRTTTEEEIHLFTYIEHTRFTGPRRKGPTPTTERPTCASPAGGSQRVHRRACRLTLEDQSTRRRRLRQDRRRTGLDDLI</sequence>
<dbReference type="EnsemblPlants" id="OBART11G19270.1">
    <property type="protein sequence ID" value="OBART11G19270.1"/>
    <property type="gene ID" value="OBART11G19270"/>
</dbReference>
<feature type="region of interest" description="Disordered" evidence="1">
    <location>
        <begin position="35"/>
        <end position="94"/>
    </location>
</feature>
<keyword evidence="3" id="KW-1185">Reference proteome</keyword>
<evidence type="ECO:0000313" key="2">
    <source>
        <dbReference type="EnsemblPlants" id="OBART11G19270.1"/>
    </source>
</evidence>
<evidence type="ECO:0000313" key="3">
    <source>
        <dbReference type="Proteomes" id="UP000026960"/>
    </source>
</evidence>
<dbReference type="Gramene" id="OBART11G19270.1">
    <property type="protein sequence ID" value="OBART11G19270.1"/>
    <property type="gene ID" value="OBART11G19270"/>
</dbReference>
<name>A0A0D3HNT6_9ORYZ</name>
<reference evidence="2" key="2">
    <citation type="submission" date="2015-03" db="UniProtKB">
        <authorList>
            <consortium name="EnsemblPlants"/>
        </authorList>
    </citation>
    <scope>IDENTIFICATION</scope>
</reference>
<accession>A0A0D3HNT6</accession>
<evidence type="ECO:0000256" key="1">
    <source>
        <dbReference type="SAM" id="MobiDB-lite"/>
    </source>
</evidence>
<reference evidence="2" key="1">
    <citation type="journal article" date="2009" name="Rice">
        <title>De Novo Next Generation Sequencing of Plant Genomes.</title>
        <authorList>
            <person name="Rounsley S."/>
            <person name="Marri P.R."/>
            <person name="Yu Y."/>
            <person name="He R."/>
            <person name="Sisneros N."/>
            <person name="Goicoechea J.L."/>
            <person name="Lee S.J."/>
            <person name="Angelova A."/>
            <person name="Kudrna D."/>
            <person name="Luo M."/>
            <person name="Affourtit J."/>
            <person name="Desany B."/>
            <person name="Knight J."/>
            <person name="Niazi F."/>
            <person name="Egholm M."/>
            <person name="Wing R.A."/>
        </authorList>
    </citation>
    <scope>NUCLEOTIDE SEQUENCE [LARGE SCALE GENOMIC DNA]</scope>
    <source>
        <strain evidence="2">cv. IRGC 105608</strain>
    </source>
</reference>
<dbReference type="AlphaFoldDB" id="A0A0D3HNT6"/>
<dbReference type="Proteomes" id="UP000026960">
    <property type="component" value="Chromosome 11"/>
</dbReference>
<dbReference type="HOGENOM" id="CLU_2389646_0_0_1"/>
<dbReference type="PaxDb" id="65489-OBART11G19270.1"/>
<organism evidence="2">
    <name type="scientific">Oryza barthii</name>
    <dbReference type="NCBI Taxonomy" id="65489"/>
    <lineage>
        <taxon>Eukaryota</taxon>
        <taxon>Viridiplantae</taxon>
        <taxon>Streptophyta</taxon>
        <taxon>Embryophyta</taxon>
        <taxon>Tracheophyta</taxon>
        <taxon>Spermatophyta</taxon>
        <taxon>Magnoliopsida</taxon>
        <taxon>Liliopsida</taxon>
        <taxon>Poales</taxon>
        <taxon>Poaceae</taxon>
        <taxon>BOP clade</taxon>
        <taxon>Oryzoideae</taxon>
        <taxon>Oryzeae</taxon>
        <taxon>Oryzinae</taxon>
        <taxon>Oryza</taxon>
    </lineage>
</organism>